<feature type="domain" description="KaiB" evidence="1">
    <location>
        <begin position="21"/>
        <end position="102"/>
    </location>
</feature>
<dbReference type="SMART" id="SM01248">
    <property type="entry name" value="KaiB"/>
    <property type="match status" value="1"/>
</dbReference>
<sequence>MNAPAIAGPAVAAAGEVWELRLYVAGQTARSMTAFANLKRIAEQHLRGRYRIEVIDLKADPQRADEDGILAMPTVVCKLPPPLRKVVGDLSDTEKALVGLKLVPLAALPSQGTAS</sequence>
<evidence type="ECO:0000313" key="3">
    <source>
        <dbReference type="Proteomes" id="UP000737171"/>
    </source>
</evidence>
<comment type="caution">
    <text evidence="2">The sequence shown here is derived from an EMBL/GenBank/DDBJ whole genome shotgun (WGS) entry which is preliminary data.</text>
</comment>
<dbReference type="InterPro" id="IPR039022">
    <property type="entry name" value="KaiB-like"/>
</dbReference>
<protein>
    <submittedName>
        <fullName evidence="2">Circadian clock protein KaiB</fullName>
    </submittedName>
</protein>
<evidence type="ECO:0000259" key="1">
    <source>
        <dbReference type="SMART" id="SM01248"/>
    </source>
</evidence>
<proteinExistence type="predicted"/>
<dbReference type="Pfam" id="PF07689">
    <property type="entry name" value="KaiB"/>
    <property type="match status" value="1"/>
</dbReference>
<organism evidence="2 3">
    <name type="scientific">Pseudaquabacterium terrae</name>
    <dbReference type="NCBI Taxonomy" id="2732868"/>
    <lineage>
        <taxon>Bacteria</taxon>
        <taxon>Pseudomonadati</taxon>
        <taxon>Pseudomonadota</taxon>
        <taxon>Betaproteobacteria</taxon>
        <taxon>Burkholderiales</taxon>
        <taxon>Sphaerotilaceae</taxon>
        <taxon>Pseudaquabacterium</taxon>
    </lineage>
</organism>
<reference evidence="2 3" key="1">
    <citation type="submission" date="2020-05" db="EMBL/GenBank/DDBJ databases">
        <title>Aquincola sp. isolate from soil.</title>
        <authorList>
            <person name="Han J."/>
            <person name="Kim D.-U."/>
        </authorList>
    </citation>
    <scope>NUCLEOTIDE SEQUENCE [LARGE SCALE GENOMIC DNA]</scope>
    <source>
        <strain evidence="2 3">S2</strain>
    </source>
</reference>
<dbReference type="Gene3D" id="3.40.30.10">
    <property type="entry name" value="Glutaredoxin"/>
    <property type="match status" value="1"/>
</dbReference>
<gene>
    <name evidence="2" type="ORF">HLB44_29330</name>
</gene>
<dbReference type="Proteomes" id="UP000737171">
    <property type="component" value="Unassembled WGS sequence"/>
</dbReference>
<accession>A0ABX2ER43</accession>
<dbReference type="PANTHER" id="PTHR41709">
    <property type="entry name" value="KAIB-LIKE PROTEIN 1"/>
    <property type="match status" value="1"/>
</dbReference>
<dbReference type="PANTHER" id="PTHR41709:SF2">
    <property type="entry name" value="CIRCADIAN CLOCK PROTEIN KAIB2"/>
    <property type="match status" value="1"/>
</dbReference>
<dbReference type="InterPro" id="IPR011649">
    <property type="entry name" value="KaiB_domain"/>
</dbReference>
<dbReference type="EMBL" id="JABRWJ010000010">
    <property type="protein sequence ID" value="NRF71106.1"/>
    <property type="molecule type" value="Genomic_DNA"/>
</dbReference>
<name>A0ABX2ER43_9BURK</name>
<dbReference type="InterPro" id="IPR036249">
    <property type="entry name" value="Thioredoxin-like_sf"/>
</dbReference>
<dbReference type="RefSeq" id="WP_173131609.1">
    <property type="nucleotide sequence ID" value="NZ_JABRWJ010000010.1"/>
</dbReference>
<evidence type="ECO:0000313" key="2">
    <source>
        <dbReference type="EMBL" id="NRF71106.1"/>
    </source>
</evidence>
<dbReference type="SUPFAM" id="SSF52833">
    <property type="entry name" value="Thioredoxin-like"/>
    <property type="match status" value="1"/>
</dbReference>
<keyword evidence="3" id="KW-1185">Reference proteome</keyword>
<dbReference type="CDD" id="cd02978">
    <property type="entry name" value="KaiB_like"/>
    <property type="match status" value="1"/>
</dbReference>